<dbReference type="AlphaFoldDB" id="A0AA37RZ84"/>
<evidence type="ECO:0000313" key="3">
    <source>
        <dbReference type="Proteomes" id="UP001161422"/>
    </source>
</evidence>
<keyword evidence="3" id="KW-1185">Reference proteome</keyword>
<feature type="signal peptide" evidence="1">
    <location>
        <begin position="1"/>
        <end position="21"/>
    </location>
</feature>
<feature type="chain" id="PRO_5041338799" evidence="1">
    <location>
        <begin position="22"/>
        <end position="158"/>
    </location>
</feature>
<comment type="caution">
    <text evidence="2">The sequence shown here is derived from an EMBL/GenBank/DDBJ whole genome shotgun (WGS) entry which is preliminary data.</text>
</comment>
<sequence length="158" mass="17918">MKWPKIIPALLSSALVFSAYADHGLAFDSVSDLNRSFVDHNDVLSRVNIEQTLAKENFNRFINRMRVLSGSDNDFQREVGLTMHLGVFRSTMTYNEDLVCTGKVCALSINYITLDPQELRDFENFGGDFVFTRNMPNDDGSGKIRALFIASMDESRTY</sequence>
<evidence type="ECO:0000313" key="2">
    <source>
        <dbReference type="EMBL" id="GLP97863.1"/>
    </source>
</evidence>
<accession>A0AA37RZ84</accession>
<reference evidence="2" key="1">
    <citation type="journal article" date="2014" name="Int. J. Syst. Evol. Microbiol.">
        <title>Complete genome sequence of Corynebacterium casei LMG S-19264T (=DSM 44701T), isolated from a smear-ripened cheese.</title>
        <authorList>
            <consortium name="US DOE Joint Genome Institute (JGI-PGF)"/>
            <person name="Walter F."/>
            <person name="Albersmeier A."/>
            <person name="Kalinowski J."/>
            <person name="Ruckert C."/>
        </authorList>
    </citation>
    <scope>NUCLEOTIDE SEQUENCE</scope>
    <source>
        <strain evidence="2">NBRC 101628</strain>
    </source>
</reference>
<dbReference type="Proteomes" id="UP001161422">
    <property type="component" value="Unassembled WGS sequence"/>
</dbReference>
<gene>
    <name evidence="2" type="ORF">GCM10007895_31700</name>
</gene>
<name>A0AA37RZ84_9GAMM</name>
<reference evidence="2" key="2">
    <citation type="submission" date="2023-01" db="EMBL/GenBank/DDBJ databases">
        <title>Draft genome sequence of Paraferrimonas sedimenticola strain NBRC 101628.</title>
        <authorList>
            <person name="Sun Q."/>
            <person name="Mori K."/>
        </authorList>
    </citation>
    <scope>NUCLEOTIDE SEQUENCE</scope>
    <source>
        <strain evidence="2">NBRC 101628</strain>
    </source>
</reference>
<organism evidence="2 3">
    <name type="scientific">Paraferrimonas sedimenticola</name>
    <dbReference type="NCBI Taxonomy" id="375674"/>
    <lineage>
        <taxon>Bacteria</taxon>
        <taxon>Pseudomonadati</taxon>
        <taxon>Pseudomonadota</taxon>
        <taxon>Gammaproteobacteria</taxon>
        <taxon>Alteromonadales</taxon>
        <taxon>Ferrimonadaceae</taxon>
        <taxon>Paraferrimonas</taxon>
    </lineage>
</organism>
<keyword evidence="1" id="KW-0732">Signal</keyword>
<protein>
    <submittedName>
        <fullName evidence="2">Uncharacterized protein</fullName>
    </submittedName>
</protein>
<evidence type="ECO:0000256" key="1">
    <source>
        <dbReference type="SAM" id="SignalP"/>
    </source>
</evidence>
<dbReference type="RefSeq" id="WP_095506790.1">
    <property type="nucleotide sequence ID" value="NZ_BSNC01000012.1"/>
</dbReference>
<proteinExistence type="predicted"/>
<dbReference type="EMBL" id="BSNC01000012">
    <property type="protein sequence ID" value="GLP97863.1"/>
    <property type="molecule type" value="Genomic_DNA"/>
</dbReference>